<dbReference type="Pfam" id="PF11937">
    <property type="entry name" value="DUF3455"/>
    <property type="match status" value="1"/>
</dbReference>
<dbReference type="PANTHER" id="PTHR35567:SF1">
    <property type="entry name" value="CONSERVED FUNGAL PROTEIN (AFU_ORTHOLOGUE AFUA_1G14230)"/>
    <property type="match status" value="1"/>
</dbReference>
<evidence type="ECO:0000313" key="2">
    <source>
        <dbReference type="Proteomes" id="UP001498398"/>
    </source>
</evidence>
<dbReference type="EMBL" id="JBANRG010000030">
    <property type="protein sequence ID" value="KAK7451722.1"/>
    <property type="molecule type" value="Genomic_DNA"/>
</dbReference>
<reference evidence="1 2" key="1">
    <citation type="submission" date="2024-01" db="EMBL/GenBank/DDBJ databases">
        <title>A draft genome for the cacao thread blight pathogen Marasmiellus scandens.</title>
        <authorList>
            <person name="Baruah I.K."/>
            <person name="Leung J."/>
            <person name="Bukari Y."/>
            <person name="Amoako-Attah I."/>
            <person name="Meinhardt L.W."/>
            <person name="Bailey B.A."/>
            <person name="Cohen S.P."/>
        </authorList>
    </citation>
    <scope>NUCLEOTIDE SEQUENCE [LARGE SCALE GENOMIC DNA]</scope>
    <source>
        <strain evidence="1 2">GH-19</strain>
    </source>
</reference>
<proteinExistence type="predicted"/>
<dbReference type="Proteomes" id="UP001498398">
    <property type="component" value="Unassembled WGS sequence"/>
</dbReference>
<organism evidence="1 2">
    <name type="scientific">Marasmiellus scandens</name>
    <dbReference type="NCBI Taxonomy" id="2682957"/>
    <lineage>
        <taxon>Eukaryota</taxon>
        <taxon>Fungi</taxon>
        <taxon>Dikarya</taxon>
        <taxon>Basidiomycota</taxon>
        <taxon>Agaricomycotina</taxon>
        <taxon>Agaricomycetes</taxon>
        <taxon>Agaricomycetidae</taxon>
        <taxon>Agaricales</taxon>
        <taxon>Marasmiineae</taxon>
        <taxon>Omphalotaceae</taxon>
        <taxon>Marasmiellus</taxon>
    </lineage>
</organism>
<name>A0ABR1J5Y9_9AGAR</name>
<evidence type="ECO:0008006" key="3">
    <source>
        <dbReference type="Google" id="ProtNLM"/>
    </source>
</evidence>
<keyword evidence="2" id="KW-1185">Reference proteome</keyword>
<evidence type="ECO:0000313" key="1">
    <source>
        <dbReference type="EMBL" id="KAK7451722.1"/>
    </source>
</evidence>
<accession>A0ABR1J5Y9</accession>
<comment type="caution">
    <text evidence="1">The sequence shown here is derived from an EMBL/GenBank/DDBJ whole genome shotgun (WGS) entry which is preliminary data.</text>
</comment>
<sequence>MKRDMRNYLFFPLFSTLASFFYSFFIPGMFLSSLFPVVLASTLAQLVAGAPTLGNERGLCDISGFYVHLGEYPNQLPHPQYNPKYVYLGVGTQNYTCNGSSYTYVKVNTKGSLLKHYPGGPELNGNEYVKNGGLDGFDGLGSAPYLGEHFFVGNIPRWDFSVPGGIFDGNENAFVMGAQPAAANIPAPKSTGSDNVAWLYLKKQDGQLADEIYRTDTRGGVAPQSCSGSDSIQVKYVSVYWLTGGSINKY</sequence>
<dbReference type="PANTHER" id="PTHR35567">
    <property type="entry name" value="MALATE DEHYDROGENASE (AFU_ORTHOLOGUE AFUA_2G13800)"/>
    <property type="match status" value="1"/>
</dbReference>
<dbReference type="InterPro" id="IPR021851">
    <property type="entry name" value="DUF3455"/>
</dbReference>
<protein>
    <recommendedName>
        <fullName evidence="3">Malate dehydrogenase</fullName>
    </recommendedName>
</protein>
<gene>
    <name evidence="1" type="ORF">VKT23_012401</name>
</gene>